<name>A0ABP9BAQ6_9SPHI</name>
<feature type="chain" id="PRO_5046414884" evidence="1">
    <location>
        <begin position="20"/>
        <end position="270"/>
    </location>
</feature>
<accession>A0ABP9BAQ6</accession>
<dbReference type="Pfam" id="PF00756">
    <property type="entry name" value="Esterase"/>
    <property type="match status" value="1"/>
</dbReference>
<dbReference type="Gene3D" id="3.40.50.1820">
    <property type="entry name" value="alpha/beta hydrolase"/>
    <property type="match status" value="1"/>
</dbReference>
<evidence type="ECO:0000256" key="1">
    <source>
        <dbReference type="SAM" id="SignalP"/>
    </source>
</evidence>
<dbReference type="InterPro" id="IPR050583">
    <property type="entry name" value="Mycobacterial_A85_antigen"/>
</dbReference>
<keyword evidence="2" id="KW-0378">Hydrolase</keyword>
<dbReference type="InterPro" id="IPR029058">
    <property type="entry name" value="AB_hydrolase_fold"/>
</dbReference>
<comment type="caution">
    <text evidence="2">The sequence shown here is derived from an EMBL/GenBank/DDBJ whole genome shotgun (WGS) entry which is preliminary data.</text>
</comment>
<gene>
    <name evidence="2" type="ORF">GCM10023231_19370</name>
</gene>
<evidence type="ECO:0000313" key="3">
    <source>
        <dbReference type="Proteomes" id="UP001501411"/>
    </source>
</evidence>
<dbReference type="SUPFAM" id="SSF53474">
    <property type="entry name" value="alpha/beta-Hydrolases"/>
    <property type="match status" value="1"/>
</dbReference>
<keyword evidence="1" id="KW-0732">Signal</keyword>
<dbReference type="PANTHER" id="PTHR48098:SF1">
    <property type="entry name" value="DIACYLGLYCEROL ACYLTRANSFERASE_MYCOLYLTRANSFERASE AG85A"/>
    <property type="match status" value="1"/>
</dbReference>
<evidence type="ECO:0000313" key="2">
    <source>
        <dbReference type="EMBL" id="GAA4791583.1"/>
    </source>
</evidence>
<dbReference type="RefSeq" id="WP_345231567.1">
    <property type="nucleotide sequence ID" value="NZ_BAABIQ010000031.1"/>
</dbReference>
<dbReference type="Proteomes" id="UP001501411">
    <property type="component" value="Unassembled WGS sequence"/>
</dbReference>
<dbReference type="EMBL" id="BAABIQ010000031">
    <property type="protein sequence ID" value="GAA4791583.1"/>
    <property type="molecule type" value="Genomic_DNA"/>
</dbReference>
<proteinExistence type="predicted"/>
<dbReference type="PANTHER" id="PTHR48098">
    <property type="entry name" value="ENTEROCHELIN ESTERASE-RELATED"/>
    <property type="match status" value="1"/>
</dbReference>
<sequence length="270" mass="30794">MKKIILAMGFFLLGYLAQAAKVDTVLTRSNVMSKQIKAVVIRPDAYDGKTELPVVYLLHGYSGNYADWIKQVPAIQQMADLYQFMIVCPDGGFGSWYLDSPEDPSFQYETYVTKELIPWIDQHYKTIKNRKGRAITGLSMGGHGALYLAFRHQDLFGAAGSISGGVDIRPFPNNWDLAKRLGTYAAHPDNWEKNTVTNLLYLLEPNQLALMIDCGTEDFFYGVNLKLHQKLLKRNIPHDYIARPGAHTWTYWANSIPYQLLFMHRFFTAK</sequence>
<dbReference type="GO" id="GO:0016787">
    <property type="term" value="F:hydrolase activity"/>
    <property type="evidence" value="ECO:0007669"/>
    <property type="project" value="UniProtKB-KW"/>
</dbReference>
<dbReference type="InterPro" id="IPR000801">
    <property type="entry name" value="Esterase-like"/>
</dbReference>
<reference evidence="3" key="1">
    <citation type="journal article" date="2019" name="Int. J. Syst. Evol. Microbiol.">
        <title>The Global Catalogue of Microorganisms (GCM) 10K type strain sequencing project: providing services to taxonomists for standard genome sequencing and annotation.</title>
        <authorList>
            <consortium name="The Broad Institute Genomics Platform"/>
            <consortium name="The Broad Institute Genome Sequencing Center for Infectious Disease"/>
            <person name="Wu L."/>
            <person name="Ma J."/>
        </authorList>
    </citation>
    <scope>NUCLEOTIDE SEQUENCE [LARGE SCALE GENOMIC DNA]</scope>
    <source>
        <strain evidence="3">JCM 18200</strain>
    </source>
</reference>
<feature type="signal peptide" evidence="1">
    <location>
        <begin position="1"/>
        <end position="19"/>
    </location>
</feature>
<protein>
    <submittedName>
        <fullName evidence="2">Alpha/beta hydrolase family protein</fullName>
    </submittedName>
</protein>
<organism evidence="2 3">
    <name type="scientific">Olivibacter ginsenosidimutans</name>
    <dbReference type="NCBI Taxonomy" id="1176537"/>
    <lineage>
        <taxon>Bacteria</taxon>
        <taxon>Pseudomonadati</taxon>
        <taxon>Bacteroidota</taxon>
        <taxon>Sphingobacteriia</taxon>
        <taxon>Sphingobacteriales</taxon>
        <taxon>Sphingobacteriaceae</taxon>
        <taxon>Olivibacter</taxon>
    </lineage>
</organism>
<keyword evidence="3" id="KW-1185">Reference proteome</keyword>